<reference evidence="1 2" key="1">
    <citation type="submission" date="2016-10" db="EMBL/GenBank/DDBJ databases">
        <authorList>
            <person name="de Groot N.N."/>
        </authorList>
    </citation>
    <scope>NUCLEOTIDE SEQUENCE [LARGE SCALE GENOMIC DNA]</scope>
    <source>
        <strain evidence="1 2">DSM 8423</strain>
    </source>
</reference>
<dbReference type="STRING" id="43775.SAMN04489760_1032"/>
<dbReference type="AlphaFoldDB" id="A0A1H7V3X0"/>
<sequence>MIVFLADAHNGNASVEINDAVFARVATQNPPPVAT</sequence>
<proteinExistence type="predicted"/>
<accession>A0A1H7V3X0</accession>
<protein>
    <submittedName>
        <fullName evidence="1">Uncharacterized protein</fullName>
    </submittedName>
</protein>
<gene>
    <name evidence="1" type="ORF">SAMN04489760_1032</name>
</gene>
<name>A0A1H7V3X0_9BACT</name>
<dbReference type="EMBL" id="FOBS01000003">
    <property type="protein sequence ID" value="SEM03850.1"/>
    <property type="molecule type" value="Genomic_DNA"/>
</dbReference>
<organism evidence="1 2">
    <name type="scientific">Syntrophus gentianae</name>
    <dbReference type="NCBI Taxonomy" id="43775"/>
    <lineage>
        <taxon>Bacteria</taxon>
        <taxon>Pseudomonadati</taxon>
        <taxon>Thermodesulfobacteriota</taxon>
        <taxon>Syntrophia</taxon>
        <taxon>Syntrophales</taxon>
        <taxon>Syntrophaceae</taxon>
        <taxon>Syntrophus</taxon>
    </lineage>
</organism>
<keyword evidence="2" id="KW-1185">Reference proteome</keyword>
<evidence type="ECO:0000313" key="2">
    <source>
        <dbReference type="Proteomes" id="UP000198744"/>
    </source>
</evidence>
<dbReference type="Proteomes" id="UP000198744">
    <property type="component" value="Unassembled WGS sequence"/>
</dbReference>
<evidence type="ECO:0000313" key="1">
    <source>
        <dbReference type="EMBL" id="SEM03850.1"/>
    </source>
</evidence>